<dbReference type="AlphaFoldDB" id="A0A2W5D3N3"/>
<dbReference type="EMBL" id="QFNY01000058">
    <property type="protein sequence ID" value="PZP01702.1"/>
    <property type="molecule type" value="Genomic_DNA"/>
</dbReference>
<dbReference type="InterPro" id="IPR036653">
    <property type="entry name" value="CinA-like_C"/>
</dbReference>
<dbReference type="InterPro" id="IPR008136">
    <property type="entry name" value="CinA_C"/>
</dbReference>
<organism evidence="2 3">
    <name type="scientific">Corynebacterium urealyticum</name>
    <dbReference type="NCBI Taxonomy" id="43771"/>
    <lineage>
        <taxon>Bacteria</taxon>
        <taxon>Bacillati</taxon>
        <taxon>Actinomycetota</taxon>
        <taxon>Actinomycetes</taxon>
        <taxon>Mycobacteriales</taxon>
        <taxon>Corynebacteriaceae</taxon>
        <taxon>Corynebacterium</taxon>
    </lineage>
</organism>
<name>A0A2W5D3N3_9CORY</name>
<feature type="domain" description="CinA C-terminal" evidence="1">
    <location>
        <begin position="18"/>
        <end position="170"/>
    </location>
</feature>
<dbReference type="Pfam" id="PF02464">
    <property type="entry name" value="CinA"/>
    <property type="match status" value="1"/>
</dbReference>
<reference evidence="2 3" key="1">
    <citation type="submission" date="2017-11" db="EMBL/GenBank/DDBJ databases">
        <title>Infants hospitalized years apart are colonized by the same room-sourced microbial strains.</title>
        <authorList>
            <person name="Brooks B."/>
            <person name="Olm M.R."/>
            <person name="Firek B.A."/>
            <person name="Baker R."/>
            <person name="Thomas B.C."/>
            <person name="Morowitz M.J."/>
            <person name="Banfield J.F."/>
        </authorList>
    </citation>
    <scope>NUCLEOTIDE SEQUENCE [LARGE SCALE GENOMIC DNA]</scope>
    <source>
        <strain evidence="2">S2_012_000_R3_87</strain>
    </source>
</reference>
<gene>
    <name evidence="2" type="ORF">DI609_03560</name>
</gene>
<dbReference type="Gene3D" id="3.90.950.20">
    <property type="entry name" value="CinA-like"/>
    <property type="match status" value="1"/>
</dbReference>
<sequence>MQQVGKNSLEALRAQAAELSAQVIDTCRERGWTLATAESLTAGMLAACIADTPGASAVLRGGLVVYATDLKATLAGVDRELLRKRGPVDPAVAVQLSKGAAQRCGASIGIGLTGVAGPDGQDGHSVGEVHIGLSAPAGAGATTVRSLDLGTRPRAVIRQLAVNAALEMILGIAGDGNK</sequence>
<comment type="caution">
    <text evidence="2">The sequence shown here is derived from an EMBL/GenBank/DDBJ whole genome shotgun (WGS) entry which is preliminary data.</text>
</comment>
<evidence type="ECO:0000313" key="3">
    <source>
        <dbReference type="Proteomes" id="UP000249451"/>
    </source>
</evidence>
<protein>
    <submittedName>
        <fullName evidence="2">Damage-inducible protein</fullName>
    </submittedName>
</protein>
<evidence type="ECO:0000313" key="2">
    <source>
        <dbReference type="EMBL" id="PZP01702.1"/>
    </source>
</evidence>
<dbReference type="SUPFAM" id="SSF142433">
    <property type="entry name" value="CinA-like"/>
    <property type="match status" value="1"/>
</dbReference>
<proteinExistence type="predicted"/>
<dbReference type="Proteomes" id="UP000249451">
    <property type="component" value="Unassembled WGS sequence"/>
</dbReference>
<accession>A0A2W5D3N3</accession>
<evidence type="ECO:0000259" key="1">
    <source>
        <dbReference type="Pfam" id="PF02464"/>
    </source>
</evidence>
<dbReference type="NCBIfam" id="TIGR00199">
    <property type="entry name" value="PncC_domain"/>
    <property type="match status" value="1"/>
</dbReference>